<sequence>MTLFAAARAAMPALEPAADPLTPGFFLMAAITSLAAAWPPTAAAAATAAATALVSPRLEAALATTI</sequence>
<accession>A0A6J6WRI8</accession>
<organism evidence="1">
    <name type="scientific">freshwater metagenome</name>
    <dbReference type="NCBI Taxonomy" id="449393"/>
    <lineage>
        <taxon>unclassified sequences</taxon>
        <taxon>metagenomes</taxon>
        <taxon>ecological metagenomes</taxon>
    </lineage>
</organism>
<protein>
    <submittedName>
        <fullName evidence="1">Unannotated protein</fullName>
    </submittedName>
</protein>
<dbReference type="AlphaFoldDB" id="A0A6J6WRI8"/>
<proteinExistence type="predicted"/>
<gene>
    <name evidence="1" type="ORF">UFOPK2958_00838</name>
</gene>
<name>A0A6J6WRI8_9ZZZZ</name>
<reference evidence="1" key="1">
    <citation type="submission" date="2020-05" db="EMBL/GenBank/DDBJ databases">
        <authorList>
            <person name="Chiriac C."/>
            <person name="Salcher M."/>
            <person name="Ghai R."/>
            <person name="Kavagutti S V."/>
        </authorList>
    </citation>
    <scope>NUCLEOTIDE SEQUENCE</scope>
</reference>
<evidence type="ECO:0000313" key="1">
    <source>
        <dbReference type="EMBL" id="CAB4786095.1"/>
    </source>
</evidence>
<dbReference type="EMBL" id="CAFAAB010000087">
    <property type="protein sequence ID" value="CAB4786095.1"/>
    <property type="molecule type" value="Genomic_DNA"/>
</dbReference>